<dbReference type="EMBL" id="UINC01179043">
    <property type="protein sequence ID" value="SVD87525.1"/>
    <property type="molecule type" value="Genomic_DNA"/>
</dbReference>
<accession>A0A382YXH5</accession>
<name>A0A382YXH5_9ZZZZ</name>
<protein>
    <submittedName>
        <fullName evidence="3">Uncharacterized protein</fullName>
    </submittedName>
</protein>
<organism evidence="3">
    <name type="scientific">marine metagenome</name>
    <dbReference type="NCBI Taxonomy" id="408172"/>
    <lineage>
        <taxon>unclassified sequences</taxon>
        <taxon>metagenomes</taxon>
        <taxon>ecological metagenomes</taxon>
    </lineage>
</organism>
<sequence>MTRQYLYTAVILLGIVVVSIVPVIGQEVPRISSGKPDLQGVWDFRTITPMERPEDQAEEFLSDEEAANLDQAAIEREASLATRPARRTEVDPSGNVDRGVDGAPGS</sequence>
<evidence type="ECO:0000256" key="2">
    <source>
        <dbReference type="SAM" id="Phobius"/>
    </source>
</evidence>
<feature type="non-terminal residue" evidence="3">
    <location>
        <position position="106"/>
    </location>
</feature>
<reference evidence="3" key="1">
    <citation type="submission" date="2018-05" db="EMBL/GenBank/DDBJ databases">
        <authorList>
            <person name="Lanie J.A."/>
            <person name="Ng W.-L."/>
            <person name="Kazmierczak K.M."/>
            <person name="Andrzejewski T.M."/>
            <person name="Davidsen T.M."/>
            <person name="Wayne K.J."/>
            <person name="Tettelin H."/>
            <person name="Glass J.I."/>
            <person name="Rusch D."/>
            <person name="Podicherti R."/>
            <person name="Tsui H.-C.T."/>
            <person name="Winkler M.E."/>
        </authorList>
    </citation>
    <scope>NUCLEOTIDE SEQUENCE</scope>
</reference>
<keyword evidence="2" id="KW-0812">Transmembrane</keyword>
<feature type="region of interest" description="Disordered" evidence="1">
    <location>
        <begin position="77"/>
        <end position="106"/>
    </location>
</feature>
<evidence type="ECO:0000313" key="3">
    <source>
        <dbReference type="EMBL" id="SVD87525.1"/>
    </source>
</evidence>
<dbReference type="AlphaFoldDB" id="A0A382YXH5"/>
<evidence type="ECO:0000256" key="1">
    <source>
        <dbReference type="SAM" id="MobiDB-lite"/>
    </source>
</evidence>
<feature type="transmembrane region" description="Helical" evidence="2">
    <location>
        <begin position="6"/>
        <end position="25"/>
    </location>
</feature>
<keyword evidence="2" id="KW-1133">Transmembrane helix</keyword>
<gene>
    <name evidence="3" type="ORF">METZ01_LOCUS440379</name>
</gene>
<keyword evidence="2" id="KW-0472">Membrane</keyword>
<proteinExistence type="predicted"/>